<comment type="caution">
    <text evidence="1">The sequence shown here is derived from an EMBL/GenBank/DDBJ whole genome shotgun (WGS) entry which is preliminary data.</text>
</comment>
<keyword evidence="2" id="KW-1185">Reference proteome</keyword>
<proteinExistence type="predicted"/>
<dbReference type="Proteomes" id="UP001054837">
    <property type="component" value="Unassembled WGS sequence"/>
</dbReference>
<dbReference type="AlphaFoldDB" id="A0AAV4VXC6"/>
<evidence type="ECO:0000313" key="1">
    <source>
        <dbReference type="EMBL" id="GIY75096.1"/>
    </source>
</evidence>
<evidence type="ECO:0000313" key="2">
    <source>
        <dbReference type="Proteomes" id="UP001054837"/>
    </source>
</evidence>
<protein>
    <submittedName>
        <fullName evidence="1">Uncharacterized protein</fullName>
    </submittedName>
</protein>
<sequence length="82" mass="9085">MTRVNFSAVVDFTSQWNYTRCVITGGYGGISDSQKLPLPYCQRRIPLAAGTVAVMGGGVEEELRHPHESRSQLEIGQMFILL</sequence>
<organism evidence="1 2">
    <name type="scientific">Caerostris darwini</name>
    <dbReference type="NCBI Taxonomy" id="1538125"/>
    <lineage>
        <taxon>Eukaryota</taxon>
        <taxon>Metazoa</taxon>
        <taxon>Ecdysozoa</taxon>
        <taxon>Arthropoda</taxon>
        <taxon>Chelicerata</taxon>
        <taxon>Arachnida</taxon>
        <taxon>Araneae</taxon>
        <taxon>Araneomorphae</taxon>
        <taxon>Entelegynae</taxon>
        <taxon>Araneoidea</taxon>
        <taxon>Araneidae</taxon>
        <taxon>Caerostris</taxon>
    </lineage>
</organism>
<dbReference type="EMBL" id="BPLQ01013825">
    <property type="protein sequence ID" value="GIY75096.1"/>
    <property type="molecule type" value="Genomic_DNA"/>
</dbReference>
<gene>
    <name evidence="1" type="ORF">CDAR_371951</name>
</gene>
<reference evidence="1 2" key="1">
    <citation type="submission" date="2021-06" db="EMBL/GenBank/DDBJ databases">
        <title>Caerostris darwini draft genome.</title>
        <authorList>
            <person name="Kono N."/>
            <person name="Arakawa K."/>
        </authorList>
    </citation>
    <scope>NUCLEOTIDE SEQUENCE [LARGE SCALE GENOMIC DNA]</scope>
</reference>
<accession>A0AAV4VXC6</accession>
<name>A0AAV4VXC6_9ARAC</name>